<proteinExistence type="predicted"/>
<dbReference type="EMBL" id="BBMN01000010">
    <property type="protein sequence ID" value="GAL06275.1"/>
    <property type="molecule type" value="Genomic_DNA"/>
</dbReference>
<organism evidence="1 2">
    <name type="scientific">Photobacterium aphoticum</name>
    <dbReference type="NCBI Taxonomy" id="754436"/>
    <lineage>
        <taxon>Bacteria</taxon>
        <taxon>Pseudomonadati</taxon>
        <taxon>Pseudomonadota</taxon>
        <taxon>Gammaproteobacteria</taxon>
        <taxon>Vibrionales</taxon>
        <taxon>Vibrionaceae</taxon>
        <taxon>Photobacterium</taxon>
    </lineage>
</organism>
<gene>
    <name evidence="1" type="ORF">JCM19237_1920</name>
</gene>
<name>A0A090QSV0_9GAMM</name>
<sequence>MHEYSIVSALIEQCESHARVNARGKSRGWRSRWGNSVALSGIAPNRF</sequence>
<dbReference type="AlphaFoldDB" id="A0A090QSV0"/>
<evidence type="ECO:0000313" key="2">
    <source>
        <dbReference type="Proteomes" id="UP000029227"/>
    </source>
</evidence>
<reference evidence="1 2" key="1">
    <citation type="journal article" date="2014" name="Genome Announc.">
        <title>Draft Genome Sequences of Two Vibrionaceae Species, Vibrio ponticus C121 and Photobacterium aphoticum C119, Isolated as Coral Reef Microbiota.</title>
        <authorList>
            <person name="Al-saari N."/>
            <person name="Meirelles P.M."/>
            <person name="Mino S."/>
            <person name="Suda W."/>
            <person name="Oshima K."/>
            <person name="Hattori M."/>
            <person name="Ohkuma M."/>
            <person name="Thompson F.L."/>
            <person name="Gomez-Gil B."/>
            <person name="Sawabe T."/>
            <person name="Sawabe T."/>
        </authorList>
    </citation>
    <scope>NUCLEOTIDE SEQUENCE [LARGE SCALE GENOMIC DNA]</scope>
    <source>
        <strain evidence="1 2">JCM 19237</strain>
    </source>
</reference>
<dbReference type="STRING" id="754436.JCM19237_1920"/>
<dbReference type="Proteomes" id="UP000029227">
    <property type="component" value="Unassembled WGS sequence"/>
</dbReference>
<evidence type="ECO:0000313" key="1">
    <source>
        <dbReference type="EMBL" id="GAL06275.1"/>
    </source>
</evidence>
<protein>
    <recommendedName>
        <fullName evidence="3">Hydrogenase maturation nickel metallochaperone HypA</fullName>
    </recommendedName>
</protein>
<comment type="caution">
    <text evidence="1">The sequence shown here is derived from an EMBL/GenBank/DDBJ whole genome shotgun (WGS) entry which is preliminary data.</text>
</comment>
<accession>A0A090QSV0</accession>
<evidence type="ECO:0008006" key="3">
    <source>
        <dbReference type="Google" id="ProtNLM"/>
    </source>
</evidence>